<dbReference type="EMBL" id="MPZV01000006">
    <property type="protein sequence ID" value="OOY22478.1"/>
    <property type="molecule type" value="Genomic_DNA"/>
</dbReference>
<dbReference type="InterPro" id="IPR050678">
    <property type="entry name" value="DNA_Partitioning_ATPase"/>
</dbReference>
<dbReference type="Proteomes" id="UP000190787">
    <property type="component" value="Unassembled WGS sequence"/>
</dbReference>
<evidence type="ECO:0000313" key="1">
    <source>
        <dbReference type="EMBL" id="OOY22478.1"/>
    </source>
</evidence>
<dbReference type="Gene3D" id="3.40.50.300">
    <property type="entry name" value="P-loop containing nucleotide triphosphate hydrolases"/>
    <property type="match status" value="1"/>
</dbReference>
<sequence length="222" mass="23674">MPVISMANSKGGSGKSTSALVLACELARGADVVLIDADPRRPLSAWSTLAPPPERLDVVSSAGERAIQDEIDEAASRVPFVVVDLEGTASRLASYAMAESDLVLIPTQEQYQDAQAAVDTLAELKRAGRAARREIPSAILLTRTRAAVKPRTARHVAEQLRGLPGTRVLNVELVERDAFSALFASGGSLHSLDPRDVRGIEKAIENAEAYAGEVVKILREVV</sequence>
<dbReference type="InterPro" id="IPR027417">
    <property type="entry name" value="P-loop_NTPase"/>
</dbReference>
<evidence type="ECO:0000313" key="2">
    <source>
        <dbReference type="Proteomes" id="UP000190787"/>
    </source>
</evidence>
<dbReference type="PANTHER" id="PTHR13696:SF96">
    <property type="entry name" value="COBQ_COBB_MIND_PARA NUCLEOTIDE BINDING DOMAIN-CONTAINING PROTEIN"/>
    <property type="match status" value="1"/>
</dbReference>
<dbReference type="PANTHER" id="PTHR13696">
    <property type="entry name" value="P-LOOP CONTAINING NUCLEOSIDE TRIPHOSPHATE HYDROLASE"/>
    <property type="match status" value="1"/>
</dbReference>
<comment type="caution">
    <text evidence="1">The sequence shown here is derived from an EMBL/GenBank/DDBJ whole genome shotgun (WGS) entry which is preliminary data.</text>
</comment>
<organism evidence="1 2">
    <name type="scientific">Thioclava sediminum</name>
    <dbReference type="NCBI Taxonomy" id="1915319"/>
    <lineage>
        <taxon>Bacteria</taxon>
        <taxon>Pseudomonadati</taxon>
        <taxon>Pseudomonadota</taxon>
        <taxon>Alphaproteobacteria</taxon>
        <taxon>Rhodobacterales</taxon>
        <taxon>Paracoccaceae</taxon>
        <taxon>Thioclava</taxon>
    </lineage>
</organism>
<name>A0ABX3MS80_9RHOB</name>
<dbReference type="InterPro" id="IPR009744">
    <property type="entry name" value="VirC1"/>
</dbReference>
<keyword evidence="2" id="KW-1185">Reference proteome</keyword>
<dbReference type="PIRSF" id="PIRSF009320">
    <property type="entry name" value="Nuc_binding_HP_1000"/>
    <property type="match status" value="1"/>
</dbReference>
<dbReference type="RefSeq" id="WP_078606333.1">
    <property type="nucleotide sequence ID" value="NZ_MPZV01000006.1"/>
</dbReference>
<dbReference type="CDD" id="cd02042">
    <property type="entry name" value="ParAB_family"/>
    <property type="match status" value="1"/>
</dbReference>
<dbReference type="Pfam" id="PF07015">
    <property type="entry name" value="VirC1"/>
    <property type="match status" value="1"/>
</dbReference>
<reference evidence="1 2" key="1">
    <citation type="submission" date="2016-11" db="EMBL/GenBank/DDBJ databases">
        <title>A multilocus sequence analysis scheme for characterization of bacteria in the genus Thioclava.</title>
        <authorList>
            <person name="Liu Y."/>
            <person name="Shao Z."/>
        </authorList>
    </citation>
    <scope>NUCLEOTIDE SEQUENCE [LARGE SCALE GENOMIC DNA]</scope>
    <source>
        <strain evidence="1 2">TAW-CT134</strain>
    </source>
</reference>
<dbReference type="SUPFAM" id="SSF52540">
    <property type="entry name" value="P-loop containing nucleoside triphosphate hydrolases"/>
    <property type="match status" value="1"/>
</dbReference>
<protein>
    <submittedName>
        <fullName evidence="1">Chromosome partitioning protein ParA</fullName>
    </submittedName>
</protein>
<accession>A0ABX3MS80</accession>
<proteinExistence type="predicted"/>
<gene>
    <name evidence="1" type="ORF">BMI91_19545</name>
</gene>